<dbReference type="Gene3D" id="1.10.1660.10">
    <property type="match status" value="1"/>
</dbReference>
<feature type="domain" description="HTH merR-type" evidence="4">
    <location>
        <begin position="21"/>
        <end position="86"/>
    </location>
</feature>
<proteinExistence type="predicted"/>
<dbReference type="Pfam" id="PF13411">
    <property type="entry name" value="MerR_1"/>
    <property type="match status" value="1"/>
</dbReference>
<name>A0ABP6V316_9ACTN</name>
<dbReference type="PRINTS" id="PR00040">
    <property type="entry name" value="HTHMERR"/>
</dbReference>
<evidence type="ECO:0000259" key="4">
    <source>
        <dbReference type="PROSITE" id="PS50937"/>
    </source>
</evidence>
<evidence type="ECO:0000313" key="5">
    <source>
        <dbReference type="EMBL" id="GAA3527932.1"/>
    </source>
</evidence>
<dbReference type="InterPro" id="IPR009061">
    <property type="entry name" value="DNA-bd_dom_put_sf"/>
</dbReference>
<dbReference type="CDD" id="cd01282">
    <property type="entry name" value="HTH_MerR-like_sg3"/>
    <property type="match status" value="1"/>
</dbReference>
<dbReference type="InterPro" id="IPR000551">
    <property type="entry name" value="MerR-type_HTH_dom"/>
</dbReference>
<reference evidence="6" key="1">
    <citation type="journal article" date="2019" name="Int. J. Syst. Evol. Microbiol.">
        <title>The Global Catalogue of Microorganisms (GCM) 10K type strain sequencing project: providing services to taxonomists for standard genome sequencing and annotation.</title>
        <authorList>
            <consortium name="The Broad Institute Genomics Platform"/>
            <consortium name="The Broad Institute Genome Sequencing Center for Infectious Disease"/>
            <person name="Wu L."/>
            <person name="Ma J."/>
        </authorList>
    </citation>
    <scope>NUCLEOTIDE SEQUENCE [LARGE SCALE GENOMIC DNA]</scope>
    <source>
        <strain evidence="6">JCM 17460</strain>
    </source>
</reference>
<dbReference type="PANTHER" id="PTHR30204">
    <property type="entry name" value="REDOX-CYCLING DRUG-SENSING TRANSCRIPTIONAL ACTIVATOR SOXR"/>
    <property type="match status" value="1"/>
</dbReference>
<keyword evidence="6" id="KW-1185">Reference proteome</keyword>
<dbReference type="PANTHER" id="PTHR30204:SF94">
    <property type="entry name" value="HEAVY METAL-DEPENDENT TRANSCRIPTIONAL REGULATOR HI_0293-RELATED"/>
    <property type="match status" value="1"/>
</dbReference>
<protein>
    <submittedName>
        <fullName evidence="5">MerR family transcriptional regulator</fullName>
    </submittedName>
</protein>
<dbReference type="SUPFAM" id="SSF46955">
    <property type="entry name" value="Putative DNA-binding domain"/>
    <property type="match status" value="1"/>
</dbReference>
<dbReference type="InterPro" id="IPR047057">
    <property type="entry name" value="MerR_fam"/>
</dbReference>
<dbReference type="EMBL" id="BAABBB010000009">
    <property type="protein sequence ID" value="GAA3527932.1"/>
    <property type="molecule type" value="Genomic_DNA"/>
</dbReference>
<comment type="caution">
    <text evidence="5">The sequence shown here is derived from an EMBL/GenBank/DDBJ whole genome shotgun (WGS) entry which is preliminary data.</text>
</comment>
<dbReference type="SMART" id="SM00422">
    <property type="entry name" value="HTH_MERR"/>
    <property type="match status" value="1"/>
</dbReference>
<organism evidence="5 6">
    <name type="scientific">Nocardioides daeguensis</name>
    <dbReference type="NCBI Taxonomy" id="908359"/>
    <lineage>
        <taxon>Bacteria</taxon>
        <taxon>Bacillati</taxon>
        <taxon>Actinomycetota</taxon>
        <taxon>Actinomycetes</taxon>
        <taxon>Propionibacteriales</taxon>
        <taxon>Nocardioidaceae</taxon>
        <taxon>Nocardioides</taxon>
    </lineage>
</organism>
<evidence type="ECO:0000256" key="3">
    <source>
        <dbReference type="ARBA" id="ARBA00023163"/>
    </source>
</evidence>
<evidence type="ECO:0000256" key="1">
    <source>
        <dbReference type="ARBA" id="ARBA00023015"/>
    </source>
</evidence>
<sequence>MARFGLDLAPGGKVYRRCVLIKDLAERAGVSVKAVRYYESRGLITPERAANGYREYDDADVLVVREIRALLSLGLTADETVPFVECLRAGNERADVCPSSLDAYRMRIAEIDQRIEELSRLRGELSGLLEDAESYTSPTSNPQETP</sequence>
<evidence type="ECO:0000313" key="6">
    <source>
        <dbReference type="Proteomes" id="UP001500301"/>
    </source>
</evidence>
<gene>
    <name evidence="5" type="ORF">GCM10022263_15710</name>
</gene>
<dbReference type="PROSITE" id="PS50937">
    <property type="entry name" value="HTH_MERR_2"/>
    <property type="match status" value="1"/>
</dbReference>
<dbReference type="Proteomes" id="UP001500301">
    <property type="component" value="Unassembled WGS sequence"/>
</dbReference>
<keyword evidence="2" id="KW-0238">DNA-binding</keyword>
<keyword evidence="1" id="KW-0805">Transcription regulation</keyword>
<keyword evidence="3" id="KW-0804">Transcription</keyword>
<evidence type="ECO:0000256" key="2">
    <source>
        <dbReference type="ARBA" id="ARBA00023125"/>
    </source>
</evidence>
<accession>A0ABP6V316</accession>